<feature type="domain" description="MacB-like periplasmic core" evidence="8">
    <location>
        <begin position="20"/>
        <end position="238"/>
    </location>
</feature>
<evidence type="ECO:0000313" key="9">
    <source>
        <dbReference type="EMBL" id="PRD47342.1"/>
    </source>
</evidence>
<evidence type="ECO:0000256" key="2">
    <source>
        <dbReference type="ARBA" id="ARBA00022475"/>
    </source>
</evidence>
<dbReference type="EMBL" id="PVBQ01000007">
    <property type="protein sequence ID" value="PRD47342.1"/>
    <property type="molecule type" value="Genomic_DNA"/>
</dbReference>
<evidence type="ECO:0000256" key="5">
    <source>
        <dbReference type="ARBA" id="ARBA00023136"/>
    </source>
</evidence>
<feature type="domain" description="ABC3 transporter permease C-terminal" evidence="7">
    <location>
        <begin position="284"/>
        <end position="393"/>
    </location>
</feature>
<keyword evidence="4 6" id="KW-1133">Transmembrane helix</keyword>
<keyword evidence="2" id="KW-1003">Cell membrane</keyword>
<dbReference type="RefSeq" id="WP_105717055.1">
    <property type="nucleotide sequence ID" value="NZ_PVBQ01000007.1"/>
</dbReference>
<dbReference type="InterPro" id="IPR050250">
    <property type="entry name" value="Macrolide_Exporter_MacB"/>
</dbReference>
<keyword evidence="3 6" id="KW-0812">Transmembrane</keyword>
<evidence type="ECO:0000259" key="8">
    <source>
        <dbReference type="Pfam" id="PF12704"/>
    </source>
</evidence>
<gene>
    <name evidence="9" type="ORF">C5745_11010</name>
</gene>
<proteinExistence type="predicted"/>
<dbReference type="PANTHER" id="PTHR30572:SF18">
    <property type="entry name" value="ABC-TYPE MACROLIDE FAMILY EXPORT SYSTEM PERMEASE COMPONENT 2"/>
    <property type="match status" value="1"/>
</dbReference>
<comment type="caution">
    <text evidence="9">The sequence shown here is derived from an EMBL/GenBank/DDBJ whole genome shotgun (WGS) entry which is preliminary data.</text>
</comment>
<feature type="domain" description="ABC3 transporter permease C-terminal" evidence="7">
    <location>
        <begin position="673"/>
        <end position="786"/>
    </location>
</feature>
<comment type="subcellular location">
    <subcellularLocation>
        <location evidence="1">Cell membrane</location>
        <topology evidence="1">Multi-pass membrane protein</topology>
    </subcellularLocation>
</comment>
<evidence type="ECO:0000256" key="1">
    <source>
        <dbReference type="ARBA" id="ARBA00004651"/>
    </source>
</evidence>
<feature type="transmembrane region" description="Helical" evidence="6">
    <location>
        <begin position="419"/>
        <end position="439"/>
    </location>
</feature>
<feature type="transmembrane region" description="Helical" evidence="6">
    <location>
        <begin position="329"/>
        <end position="351"/>
    </location>
</feature>
<dbReference type="Pfam" id="PF02687">
    <property type="entry name" value="FtsX"/>
    <property type="match status" value="2"/>
</dbReference>
<sequence length="793" mass="88577">MIKNHFKIAWRNLLKNKGNSTINILGLALGISISLIIGLWVNAEVQYDRFYAKTDRLSQVYTLDTFEGKAHTWGATPAVLGPILKQEHPALEEVVRTATVNHLLHDDEKRFKASGTVSDSGFFKLFDFRFLVGNPETSLTRHDAIVLTESLARKMFGHTQVIGETVKIDTLASMTVQGVIQDIPSNSTFHGNDFFCSWGFLTTAGWTFNDSWTSYNHQTYVLLREGVSLSSTNRNIADLVRNHTNNQVKARIYLYPADRWHLYNKSENGKMVAGHIVNLRMFALIGVFILLIACINFVNLSTAGAERRAKEVGVRKVVGAPKKTLIQQFLLESFMITLLAGIIALLLTVIGLPFFNNLINSDISIDDQPTIFWVLFATVIGAATLGAGIYPAFVLSAFEPIRTLKGNLVSAKGNFKPRKVLVTLQFTISICLGICTIIISQQIRYGQDRDSGYDRNNLVYIALDGDLRKNYEVVRHELMQRGIASSVVKSAGRVTSYNSNSWGYSWPNAQPEDYDVTFNTMSTDASFTQTMGIKLLAGRDIDIYTHPSDSNAVLLNETAVKRMRLTNPLGTPIIEGKGTIYETTWNVVGIIADFILASPYQEIDPMMVKGPASYFSYIHIRLNTDNNLLSNLEQIQTILKKYNPDYPIDIHFADEAYALKFVQQKRTATLTALFSGLAIFIACLGLFGLVSFATIQRQKEIGIRKVLGASVATIATMLSKDFLKLVILAIVVASPIAWWIMHQWLQDFVYRIDIPWWTFFFAGLLAILIALFTVGTLAIKAARANPVDSLRDE</sequence>
<dbReference type="AlphaFoldDB" id="A0A2S9J3K9"/>
<feature type="transmembrane region" description="Helical" evidence="6">
    <location>
        <begin position="756"/>
        <end position="779"/>
    </location>
</feature>
<dbReference type="Pfam" id="PF12704">
    <property type="entry name" value="MacB_PCD"/>
    <property type="match status" value="1"/>
</dbReference>
<dbReference type="PANTHER" id="PTHR30572">
    <property type="entry name" value="MEMBRANE COMPONENT OF TRANSPORTER-RELATED"/>
    <property type="match status" value="1"/>
</dbReference>
<organism evidence="9 10">
    <name type="scientific">Sphingobacterium haloxyli</name>
    <dbReference type="NCBI Taxonomy" id="2100533"/>
    <lineage>
        <taxon>Bacteria</taxon>
        <taxon>Pseudomonadati</taxon>
        <taxon>Bacteroidota</taxon>
        <taxon>Sphingobacteriia</taxon>
        <taxon>Sphingobacteriales</taxon>
        <taxon>Sphingobacteriaceae</taxon>
        <taxon>Sphingobacterium</taxon>
    </lineage>
</organism>
<accession>A0A2S9J3K9</accession>
<dbReference type="InterPro" id="IPR003838">
    <property type="entry name" value="ABC3_permease_C"/>
</dbReference>
<feature type="transmembrane region" description="Helical" evidence="6">
    <location>
        <begin position="672"/>
        <end position="695"/>
    </location>
</feature>
<keyword evidence="10" id="KW-1185">Reference proteome</keyword>
<dbReference type="OrthoDB" id="1451596at2"/>
<feature type="transmembrane region" description="Helical" evidence="6">
    <location>
        <begin position="281"/>
        <end position="300"/>
    </location>
</feature>
<protein>
    <submittedName>
        <fullName evidence="9">ABC transporter permease</fullName>
    </submittedName>
</protein>
<evidence type="ECO:0000256" key="3">
    <source>
        <dbReference type="ARBA" id="ARBA00022692"/>
    </source>
</evidence>
<feature type="transmembrane region" description="Helical" evidence="6">
    <location>
        <begin position="722"/>
        <end position="741"/>
    </location>
</feature>
<feature type="transmembrane region" description="Helical" evidence="6">
    <location>
        <begin position="371"/>
        <end position="398"/>
    </location>
</feature>
<evidence type="ECO:0000256" key="4">
    <source>
        <dbReference type="ARBA" id="ARBA00022989"/>
    </source>
</evidence>
<dbReference type="Proteomes" id="UP000239711">
    <property type="component" value="Unassembled WGS sequence"/>
</dbReference>
<feature type="transmembrane region" description="Helical" evidence="6">
    <location>
        <begin position="21"/>
        <end position="41"/>
    </location>
</feature>
<name>A0A2S9J3K9_9SPHI</name>
<dbReference type="InterPro" id="IPR025857">
    <property type="entry name" value="MacB_PCD"/>
</dbReference>
<keyword evidence="5 6" id="KW-0472">Membrane</keyword>
<dbReference type="GO" id="GO:0022857">
    <property type="term" value="F:transmembrane transporter activity"/>
    <property type="evidence" value="ECO:0007669"/>
    <property type="project" value="TreeGrafter"/>
</dbReference>
<dbReference type="GO" id="GO:0005886">
    <property type="term" value="C:plasma membrane"/>
    <property type="evidence" value="ECO:0007669"/>
    <property type="project" value="UniProtKB-SubCell"/>
</dbReference>
<reference evidence="9 10" key="1">
    <citation type="submission" date="2018-02" db="EMBL/GenBank/DDBJ databases">
        <title>The draft genome of Sphingobacterium sp. 5JN-11.</title>
        <authorList>
            <person name="Liu L."/>
            <person name="Li L."/>
            <person name="Liang L."/>
            <person name="Zhang X."/>
            <person name="Wang T."/>
        </authorList>
    </citation>
    <scope>NUCLEOTIDE SEQUENCE [LARGE SCALE GENOMIC DNA]</scope>
    <source>
        <strain evidence="9 10">5JN-11</strain>
    </source>
</reference>
<evidence type="ECO:0000313" key="10">
    <source>
        <dbReference type="Proteomes" id="UP000239711"/>
    </source>
</evidence>
<evidence type="ECO:0000256" key="6">
    <source>
        <dbReference type="SAM" id="Phobius"/>
    </source>
</evidence>
<evidence type="ECO:0000259" key="7">
    <source>
        <dbReference type="Pfam" id="PF02687"/>
    </source>
</evidence>